<organism evidence="12 13">
    <name type="scientific">Theileria equi strain WA</name>
    <dbReference type="NCBI Taxonomy" id="1537102"/>
    <lineage>
        <taxon>Eukaryota</taxon>
        <taxon>Sar</taxon>
        <taxon>Alveolata</taxon>
        <taxon>Apicomplexa</taxon>
        <taxon>Aconoidasida</taxon>
        <taxon>Piroplasmida</taxon>
        <taxon>Theileriidae</taxon>
        <taxon>Theileria</taxon>
    </lineage>
</organism>
<keyword evidence="4 11" id="KW-0227">DNA damage</keyword>
<evidence type="ECO:0000256" key="8">
    <source>
        <dbReference type="ARBA" id="ARBA00023163"/>
    </source>
</evidence>
<dbReference type="eggNOG" id="KOG2487">
    <property type="taxonomic scope" value="Eukaryota"/>
</dbReference>
<dbReference type="Proteomes" id="UP000031512">
    <property type="component" value="Chromosome 3"/>
</dbReference>
<keyword evidence="13" id="KW-1185">Reference proteome</keyword>
<keyword evidence="10 11" id="KW-0539">Nucleus</keyword>
<dbReference type="GO" id="GO:0006355">
    <property type="term" value="P:regulation of DNA-templated transcription"/>
    <property type="evidence" value="ECO:0007669"/>
    <property type="project" value="InterPro"/>
</dbReference>
<dbReference type="Gene3D" id="3.40.50.410">
    <property type="entry name" value="von Willebrand factor, type A domain"/>
    <property type="match status" value="1"/>
</dbReference>
<dbReference type="VEuPathDB" id="PiroplasmaDB:BEWA_010810"/>
<dbReference type="InterPro" id="IPR036465">
    <property type="entry name" value="vWFA_dom_sf"/>
</dbReference>
<evidence type="ECO:0008006" key="14">
    <source>
        <dbReference type="Google" id="ProtNLM"/>
    </source>
</evidence>
<evidence type="ECO:0000256" key="11">
    <source>
        <dbReference type="RuleBase" id="RU368090"/>
    </source>
</evidence>
<evidence type="ECO:0000256" key="7">
    <source>
        <dbReference type="ARBA" id="ARBA00023015"/>
    </source>
</evidence>
<dbReference type="GO" id="GO:0008270">
    <property type="term" value="F:zinc ion binding"/>
    <property type="evidence" value="ECO:0007669"/>
    <property type="project" value="UniProtKB-KW"/>
</dbReference>
<dbReference type="PANTHER" id="PTHR12831">
    <property type="entry name" value="TRANSCRIPTION INITIATION FACTOR IIH TFIIH , POLYPEPTIDE 3-RELATED"/>
    <property type="match status" value="1"/>
</dbReference>
<evidence type="ECO:0000256" key="1">
    <source>
        <dbReference type="ARBA" id="ARBA00004123"/>
    </source>
</evidence>
<keyword evidence="7 11" id="KW-0805">Transcription regulation</keyword>
<keyword evidence="9 11" id="KW-0234">DNA repair</keyword>
<evidence type="ECO:0000256" key="10">
    <source>
        <dbReference type="ARBA" id="ARBA00023242"/>
    </source>
</evidence>
<evidence type="ECO:0000256" key="9">
    <source>
        <dbReference type="ARBA" id="ARBA00023204"/>
    </source>
</evidence>
<dbReference type="AlphaFoldDB" id="L0B3G7"/>
<dbReference type="GeneID" id="15805276"/>
<dbReference type="OrthoDB" id="17307at2759"/>
<reference evidence="12 13" key="1">
    <citation type="journal article" date="2012" name="BMC Genomics">
        <title>Comparative genomic analysis and phylogenetic position of Theileria equi.</title>
        <authorList>
            <person name="Kappmeyer L.S."/>
            <person name="Thiagarajan M."/>
            <person name="Herndon D.R."/>
            <person name="Ramsay J.D."/>
            <person name="Caler E."/>
            <person name="Djikeng A."/>
            <person name="Gillespie J.J."/>
            <person name="Lau A.O."/>
            <person name="Roalson E.H."/>
            <person name="Silva J.C."/>
            <person name="Silva M.G."/>
            <person name="Suarez C.E."/>
            <person name="Ueti M.W."/>
            <person name="Nene V.M."/>
            <person name="Mealey R.H."/>
            <person name="Knowles D.P."/>
            <person name="Brayton K.A."/>
        </authorList>
    </citation>
    <scope>NUCLEOTIDE SEQUENCE [LARGE SCALE GENOMIC DNA]</scope>
    <source>
        <strain evidence="12 13">WA</strain>
    </source>
</reference>
<comment type="similarity">
    <text evidence="2 11">Belongs to the TFB4 family.</text>
</comment>
<dbReference type="STRING" id="1537102.L0B3G7"/>
<dbReference type="InterPro" id="IPR004600">
    <property type="entry name" value="TFIIH_Tfb4/GTF2H3"/>
</dbReference>
<dbReference type="PANTHER" id="PTHR12831:SF0">
    <property type="entry name" value="GENERAL TRANSCRIPTION FACTOR IIH SUBUNIT 3"/>
    <property type="match status" value="1"/>
</dbReference>
<dbReference type="GO" id="GO:0000439">
    <property type="term" value="C:transcription factor TFIIH core complex"/>
    <property type="evidence" value="ECO:0007669"/>
    <property type="project" value="UniProtKB-UniRule"/>
</dbReference>
<proteinExistence type="inferred from homology"/>
<keyword evidence="8 11" id="KW-0804">Transcription</keyword>
<evidence type="ECO:0000313" key="12">
    <source>
        <dbReference type="EMBL" id="AFZ81664.1"/>
    </source>
</evidence>
<keyword evidence="5 11" id="KW-0863">Zinc-finger</keyword>
<keyword evidence="6 11" id="KW-0862">Zinc</keyword>
<evidence type="ECO:0000313" key="13">
    <source>
        <dbReference type="Proteomes" id="UP000031512"/>
    </source>
</evidence>
<protein>
    <recommendedName>
        <fullName evidence="14">RNA polymerase II transcription factor B subunit 4</fullName>
    </recommendedName>
</protein>
<sequence length="270" mass="30100">MTQPASGAQHTHVSATYKLRTGNSDGSNIYNNLSNSEDSMVIILDLTPSAWAYGVSPIKHNENNRLYLQDMYNIIIGFLKSYAYMSINNRCCIIGTHNCGCSYFSKILYEGVLFSDWLPSCYDGEDVQDSLVETVTKRIWNEIVNFIEFGLDNPYKDAQLTSAISMGLLYLNRIEHCNIGTGKKIIIIDVSNAENYKSQYIGLMNIAFSASNLRITLNVCSLGNPSGILEQLGAITNAKYLLLSNVFQSETEVVNLGQAIFQLLTVTNYF</sequence>
<evidence type="ECO:0000256" key="4">
    <source>
        <dbReference type="ARBA" id="ARBA00022763"/>
    </source>
</evidence>
<keyword evidence="3 11" id="KW-0479">Metal-binding</keyword>
<dbReference type="EMBL" id="CP001670">
    <property type="protein sequence ID" value="AFZ81664.1"/>
    <property type="molecule type" value="Genomic_DNA"/>
</dbReference>
<comment type="subcellular location">
    <subcellularLocation>
        <location evidence="1 11">Nucleus</location>
    </subcellularLocation>
</comment>
<name>L0B3G7_THEEQ</name>
<evidence type="ECO:0000256" key="3">
    <source>
        <dbReference type="ARBA" id="ARBA00022723"/>
    </source>
</evidence>
<evidence type="ECO:0000256" key="5">
    <source>
        <dbReference type="ARBA" id="ARBA00022771"/>
    </source>
</evidence>
<dbReference type="GO" id="GO:0005675">
    <property type="term" value="C:transcription factor TFIIH holo complex"/>
    <property type="evidence" value="ECO:0007669"/>
    <property type="project" value="UniProtKB-UniRule"/>
</dbReference>
<dbReference type="GO" id="GO:0006289">
    <property type="term" value="P:nucleotide-excision repair"/>
    <property type="evidence" value="ECO:0007669"/>
    <property type="project" value="UniProtKB-UniRule"/>
</dbReference>
<accession>L0B3G7</accession>
<dbReference type="RefSeq" id="XP_004831330.1">
    <property type="nucleotide sequence ID" value="XM_004831273.1"/>
</dbReference>
<gene>
    <name evidence="12" type="ORF">BEWA_010810</name>
</gene>
<evidence type="ECO:0000256" key="2">
    <source>
        <dbReference type="ARBA" id="ARBA00005273"/>
    </source>
</evidence>
<evidence type="ECO:0000256" key="6">
    <source>
        <dbReference type="ARBA" id="ARBA00022833"/>
    </source>
</evidence>
<dbReference type="Pfam" id="PF03850">
    <property type="entry name" value="Tfb4"/>
    <property type="match status" value="1"/>
</dbReference>
<dbReference type="KEGG" id="beq:BEWA_010810"/>